<dbReference type="PANTHER" id="PTHR43649:SF12">
    <property type="entry name" value="DIACETYLCHITOBIOSE BINDING PROTEIN DASA"/>
    <property type="match status" value="1"/>
</dbReference>
<keyword evidence="4" id="KW-1185">Reference proteome</keyword>
<comment type="caution">
    <text evidence="3">The sequence shown here is derived from an EMBL/GenBank/DDBJ whole genome shotgun (WGS) entry which is preliminary data.</text>
</comment>
<dbReference type="PROSITE" id="PS51257">
    <property type="entry name" value="PROKAR_LIPOPROTEIN"/>
    <property type="match status" value="1"/>
</dbReference>
<dbReference type="Proteomes" id="UP000665561">
    <property type="component" value="Unassembled WGS sequence"/>
</dbReference>
<evidence type="ECO:0000256" key="1">
    <source>
        <dbReference type="SAM" id="MobiDB-lite"/>
    </source>
</evidence>
<gene>
    <name evidence="3" type="ORF">GT019_08365</name>
</gene>
<organism evidence="3 4">
    <name type="scientific">Paenibacillus glycinis</name>
    <dbReference type="NCBI Taxonomy" id="2697035"/>
    <lineage>
        <taxon>Bacteria</taxon>
        <taxon>Bacillati</taxon>
        <taxon>Bacillota</taxon>
        <taxon>Bacilli</taxon>
        <taxon>Bacillales</taxon>
        <taxon>Paenibacillaceae</taxon>
        <taxon>Paenibacillus</taxon>
    </lineage>
</organism>
<reference evidence="3 4" key="1">
    <citation type="submission" date="2020-01" db="EMBL/GenBank/DDBJ databases">
        <title>Paenibacillus soybeanensis sp. nov. isolated from the nodules of soybean (Glycine max(L.) Merr).</title>
        <authorList>
            <person name="Wang H."/>
        </authorList>
    </citation>
    <scope>NUCLEOTIDE SEQUENCE [LARGE SCALE GENOMIC DNA]</scope>
    <source>
        <strain evidence="3 4">T1</strain>
    </source>
</reference>
<feature type="region of interest" description="Disordered" evidence="1">
    <location>
        <begin position="24"/>
        <end position="43"/>
    </location>
</feature>
<dbReference type="Pfam" id="PF01547">
    <property type="entry name" value="SBP_bac_1"/>
    <property type="match status" value="1"/>
</dbReference>
<dbReference type="SUPFAM" id="SSF53850">
    <property type="entry name" value="Periplasmic binding protein-like II"/>
    <property type="match status" value="1"/>
</dbReference>
<name>A0ABW9XMW5_9BACL</name>
<evidence type="ECO:0000256" key="2">
    <source>
        <dbReference type="SAM" id="SignalP"/>
    </source>
</evidence>
<dbReference type="InterPro" id="IPR006059">
    <property type="entry name" value="SBP"/>
</dbReference>
<proteinExistence type="predicted"/>
<sequence length="443" mass="49146">MNHRFPKLLTVLALASVFALSACSSSSKDGKANGDANGQEAEESFTLKVPDAEIWGEESSALQTMYDAYEDKHPNIKLEQVTMKDDQTLAAALVSGEATDLMLMDPSAAKERYKSNYLAPLDAYYSKYGWDATMYKWAKNAYVEDDKAIGIPWNYEGLILMYNESMFKDNGWTIPTDYDELMALVPKIKAKGIMPFAWGSSDNPGVDDWWVTSIVNGVLGPDGTKQLFSGDTKWTDPSIVEAIQRYSDFWNAGYVTDKKSYAISQDDSMQLFLTGKAAMRLDGTWSLAADNEPDFDIDFAQFPSWKNDGTPVIPLGVGGGLVINAQSEHKDAVAELLNEFFSPEVVKTMAQHGIPEPIETDYGAMDLKPNVSKALDMINDAAKEGKSGYVAWSYGPPRVVQVLESDFPSVYLKKTTVEAWLADLQQKKEQDVAENRIFDLANY</sequence>
<dbReference type="Gene3D" id="3.40.190.10">
    <property type="entry name" value="Periplasmic binding protein-like II"/>
    <property type="match status" value="2"/>
</dbReference>
<accession>A0ABW9XMW5</accession>
<evidence type="ECO:0000313" key="4">
    <source>
        <dbReference type="Proteomes" id="UP000665561"/>
    </source>
</evidence>
<dbReference type="InterPro" id="IPR050490">
    <property type="entry name" value="Bact_solute-bd_prot1"/>
</dbReference>
<evidence type="ECO:0000313" key="3">
    <source>
        <dbReference type="EMBL" id="NBD23883.1"/>
    </source>
</evidence>
<protein>
    <submittedName>
        <fullName evidence="3">Extracellular solute-binding protein</fullName>
    </submittedName>
</protein>
<dbReference type="PANTHER" id="PTHR43649">
    <property type="entry name" value="ARABINOSE-BINDING PROTEIN-RELATED"/>
    <property type="match status" value="1"/>
</dbReference>
<feature type="signal peptide" evidence="2">
    <location>
        <begin position="1"/>
        <end position="21"/>
    </location>
</feature>
<dbReference type="RefSeq" id="WP_161742659.1">
    <property type="nucleotide sequence ID" value="NZ_JAAAMV010000003.1"/>
</dbReference>
<dbReference type="EMBL" id="JAAAMV010000003">
    <property type="protein sequence ID" value="NBD23883.1"/>
    <property type="molecule type" value="Genomic_DNA"/>
</dbReference>
<feature type="chain" id="PRO_5045224234" evidence="2">
    <location>
        <begin position="22"/>
        <end position="443"/>
    </location>
</feature>
<keyword evidence="2" id="KW-0732">Signal</keyword>